<gene>
    <name evidence="1" type="ORF">SMN809_LOCUS66212</name>
</gene>
<accession>A0A8S3GXN5</accession>
<protein>
    <submittedName>
        <fullName evidence="1">Uncharacterized protein</fullName>
    </submittedName>
</protein>
<feature type="non-terminal residue" evidence="1">
    <location>
        <position position="1"/>
    </location>
</feature>
<evidence type="ECO:0000313" key="1">
    <source>
        <dbReference type="EMBL" id="CAF5172531.1"/>
    </source>
</evidence>
<dbReference type="EMBL" id="CAJOBI010312892">
    <property type="protein sequence ID" value="CAF5172531.1"/>
    <property type="molecule type" value="Genomic_DNA"/>
</dbReference>
<dbReference type="AlphaFoldDB" id="A0A8S3GXN5"/>
<organism evidence="1 2">
    <name type="scientific">Rotaria magnacalcarata</name>
    <dbReference type="NCBI Taxonomy" id="392030"/>
    <lineage>
        <taxon>Eukaryota</taxon>
        <taxon>Metazoa</taxon>
        <taxon>Spiralia</taxon>
        <taxon>Gnathifera</taxon>
        <taxon>Rotifera</taxon>
        <taxon>Eurotatoria</taxon>
        <taxon>Bdelloidea</taxon>
        <taxon>Philodinida</taxon>
        <taxon>Philodinidae</taxon>
        <taxon>Rotaria</taxon>
    </lineage>
</organism>
<evidence type="ECO:0000313" key="2">
    <source>
        <dbReference type="Proteomes" id="UP000676336"/>
    </source>
</evidence>
<reference evidence="1" key="1">
    <citation type="submission" date="2021-02" db="EMBL/GenBank/DDBJ databases">
        <authorList>
            <person name="Nowell W R."/>
        </authorList>
    </citation>
    <scope>NUCLEOTIDE SEQUENCE</scope>
</reference>
<proteinExistence type="predicted"/>
<name>A0A8S3GXN5_9BILA</name>
<dbReference type="Proteomes" id="UP000676336">
    <property type="component" value="Unassembled WGS sequence"/>
</dbReference>
<comment type="caution">
    <text evidence="1">The sequence shown here is derived from an EMBL/GenBank/DDBJ whole genome shotgun (WGS) entry which is preliminary data.</text>
</comment>
<sequence length="57" mass="6643">FYYLDLYHVCNDPRLAETNDRVIQLNDSLQKDYQSAVALAEHRQLLTWTDGACPMIN</sequence>